<keyword evidence="6" id="KW-0752">Steroid biosynthesis</keyword>
<keyword evidence="13" id="KW-0812">Transmembrane</keyword>
<evidence type="ECO:0000256" key="4">
    <source>
        <dbReference type="ARBA" id="ARBA00022679"/>
    </source>
</evidence>
<dbReference type="PANTHER" id="PTHR44742:SF5">
    <property type="entry name" value="24-METHYLENESTEROL C-METHYLTRANSFERASE 3"/>
    <property type="match status" value="1"/>
</dbReference>
<evidence type="ECO:0000256" key="6">
    <source>
        <dbReference type="ARBA" id="ARBA00022955"/>
    </source>
</evidence>
<keyword evidence="3 11" id="KW-0489">Methyltransferase</keyword>
<dbReference type="InterPro" id="IPR013216">
    <property type="entry name" value="Methyltransf_11"/>
</dbReference>
<reference evidence="16" key="2">
    <citation type="submission" date="2025-08" db="UniProtKB">
        <authorList>
            <consortium name="RefSeq"/>
        </authorList>
    </citation>
    <scope>IDENTIFICATION</scope>
    <source>
        <tissue evidence="16">Leaf</tissue>
    </source>
</reference>
<keyword evidence="4 11" id="KW-0808">Transferase</keyword>
<evidence type="ECO:0000256" key="1">
    <source>
        <dbReference type="ARBA" id="ARBA00004938"/>
    </source>
</evidence>
<evidence type="ECO:0000256" key="9">
    <source>
        <dbReference type="ARBA" id="ARBA00023166"/>
    </source>
</evidence>
<evidence type="ECO:0000256" key="11">
    <source>
        <dbReference type="PROSITE-ProRule" id="PRU01022"/>
    </source>
</evidence>
<protein>
    <recommendedName>
        <fullName evidence="12">Methyltransferase</fullName>
        <ecNumber evidence="12">2.1.1.-</ecNumber>
    </recommendedName>
</protein>
<sequence>MVNSVILFCTAGLVAGALYLFVCVLGPSDLKGKRALELTEGSVSAEKVPEFVDTFYNIVTDIFEWTWGQSLHSSPHIPGKSNKDATRIHEEMAGELINAESGQMILDAGCGLGGPMRAIAAHSRAQIIGITNNEYQVQRAKLHNKKAGLDSLCNVLYGNFLEMPFDENTFDGAYSIEATCHAPKLEEVYSEIFRVMKPGALFVSYDWVKTEKYRDDDEEHKDLIQGLERGHAIPGLRSYKDIAATAMKIGFEVVKEKDLAKPPSKPWWNRLKMGRSVYWRSRVVVVILSAIGLVPKETVDAYDLLLKNTDYLIKAGETGIFSPMRMILCKKPEKGSE</sequence>
<evidence type="ECO:0000256" key="3">
    <source>
        <dbReference type="ARBA" id="ARBA00022603"/>
    </source>
</evidence>
<dbReference type="InterPro" id="IPR029063">
    <property type="entry name" value="SAM-dependent_MTases_sf"/>
</dbReference>
<keyword evidence="7" id="KW-0756">Sterol biosynthesis</keyword>
<dbReference type="Pfam" id="PF08241">
    <property type="entry name" value="Methyltransf_11"/>
    <property type="match status" value="1"/>
</dbReference>
<name>A0ABM0WJ04_CAMSA</name>
<comment type="pathway">
    <text evidence="1">Steroid biosynthesis; sterol biosynthesis.</text>
</comment>
<dbReference type="GeneID" id="104751502"/>
<evidence type="ECO:0000256" key="8">
    <source>
        <dbReference type="ARBA" id="ARBA00023098"/>
    </source>
</evidence>
<keyword evidence="13" id="KW-0472">Membrane</keyword>
<dbReference type="Gene3D" id="3.40.50.150">
    <property type="entry name" value="Vaccinia Virus protein VP39"/>
    <property type="match status" value="1"/>
</dbReference>
<keyword evidence="2" id="KW-0444">Lipid biosynthesis</keyword>
<evidence type="ECO:0000256" key="13">
    <source>
        <dbReference type="SAM" id="Phobius"/>
    </source>
</evidence>
<evidence type="ECO:0000256" key="10">
    <source>
        <dbReference type="ARBA" id="ARBA00023221"/>
    </source>
</evidence>
<dbReference type="InterPro" id="IPR030384">
    <property type="entry name" value="MeTrfase_SMT"/>
</dbReference>
<comment type="similarity">
    <text evidence="11 12">Belongs to the class I-like SAM-binding methyltransferase superfamily. Erg6/SMT family.</text>
</comment>
<reference evidence="15" key="1">
    <citation type="journal article" date="2014" name="Nat. Commun.">
        <title>The emerging biofuel crop Camelina sativa retains a highly undifferentiated hexaploid genome structure.</title>
        <authorList>
            <person name="Kagale S."/>
            <person name="Koh C."/>
            <person name="Nixon J."/>
            <person name="Bollina V."/>
            <person name="Clarke W.E."/>
            <person name="Tuteja R."/>
            <person name="Spillane C."/>
            <person name="Robinson S.J."/>
            <person name="Links M.G."/>
            <person name="Clarke C."/>
            <person name="Higgins E.E."/>
            <person name="Huebert T."/>
            <person name="Sharpe A.G."/>
            <person name="Parkin I.A."/>
        </authorList>
    </citation>
    <scope>NUCLEOTIDE SEQUENCE [LARGE SCALE GENOMIC DNA]</scope>
    <source>
        <strain evidence="15">cv. DH55</strain>
    </source>
</reference>
<organism evidence="15 16">
    <name type="scientific">Camelina sativa</name>
    <name type="common">False flax</name>
    <name type="synonym">Myagrum sativum</name>
    <dbReference type="NCBI Taxonomy" id="90675"/>
    <lineage>
        <taxon>Eukaryota</taxon>
        <taxon>Viridiplantae</taxon>
        <taxon>Streptophyta</taxon>
        <taxon>Embryophyta</taxon>
        <taxon>Tracheophyta</taxon>
        <taxon>Spermatophyta</taxon>
        <taxon>Magnoliopsida</taxon>
        <taxon>eudicotyledons</taxon>
        <taxon>Gunneridae</taxon>
        <taxon>Pentapetalae</taxon>
        <taxon>rosids</taxon>
        <taxon>malvids</taxon>
        <taxon>Brassicales</taxon>
        <taxon>Brassicaceae</taxon>
        <taxon>Camelineae</taxon>
        <taxon>Camelina</taxon>
    </lineage>
</organism>
<dbReference type="EC" id="2.1.1.-" evidence="12"/>
<dbReference type="PANTHER" id="PTHR44742">
    <property type="match status" value="1"/>
</dbReference>
<evidence type="ECO:0000256" key="5">
    <source>
        <dbReference type="ARBA" id="ARBA00022691"/>
    </source>
</evidence>
<accession>A0ABM0WJ04</accession>
<keyword evidence="9" id="KW-1207">Sterol metabolism</keyword>
<evidence type="ECO:0000256" key="2">
    <source>
        <dbReference type="ARBA" id="ARBA00022516"/>
    </source>
</evidence>
<keyword evidence="13" id="KW-1133">Transmembrane helix</keyword>
<keyword evidence="8" id="KW-0443">Lipid metabolism</keyword>
<dbReference type="SUPFAM" id="SSF53335">
    <property type="entry name" value="S-adenosyl-L-methionine-dependent methyltransferases"/>
    <property type="match status" value="1"/>
</dbReference>
<gene>
    <name evidence="16" type="primary">LOC104751502</name>
</gene>
<keyword evidence="5 11" id="KW-0949">S-adenosyl-L-methionine</keyword>
<dbReference type="CDD" id="cd02440">
    <property type="entry name" value="AdoMet_MTases"/>
    <property type="match status" value="1"/>
</dbReference>
<dbReference type="InterPro" id="IPR013705">
    <property type="entry name" value="Sterol_MeTrfase_C"/>
</dbReference>
<dbReference type="Pfam" id="PF08498">
    <property type="entry name" value="Sterol_MT_C"/>
    <property type="match status" value="1"/>
</dbReference>
<evidence type="ECO:0000256" key="12">
    <source>
        <dbReference type="RuleBase" id="RU362025"/>
    </source>
</evidence>
<evidence type="ECO:0000313" key="16">
    <source>
        <dbReference type="RefSeq" id="XP_010471758.1"/>
    </source>
</evidence>
<evidence type="ECO:0000256" key="7">
    <source>
        <dbReference type="ARBA" id="ARBA00023011"/>
    </source>
</evidence>
<evidence type="ECO:0000313" key="15">
    <source>
        <dbReference type="Proteomes" id="UP000694864"/>
    </source>
</evidence>
<evidence type="ECO:0000259" key="14">
    <source>
        <dbReference type="PROSITE" id="PS51685"/>
    </source>
</evidence>
<proteinExistence type="inferred from homology"/>
<keyword evidence="15" id="KW-1185">Reference proteome</keyword>
<keyword evidence="10" id="KW-0753">Steroid metabolism</keyword>
<feature type="domain" description="SAM-dependent methyltransferase Erg6/SMT-type" evidence="14">
    <location>
        <begin position="55"/>
        <end position="332"/>
    </location>
</feature>
<dbReference type="PROSITE" id="PS51685">
    <property type="entry name" value="SAM_MT_ERG6_SMT"/>
    <property type="match status" value="1"/>
</dbReference>
<dbReference type="RefSeq" id="XP_010471758.1">
    <property type="nucleotide sequence ID" value="XM_010473456.1"/>
</dbReference>
<feature type="transmembrane region" description="Helical" evidence="13">
    <location>
        <begin position="6"/>
        <end position="26"/>
    </location>
</feature>
<dbReference type="Proteomes" id="UP000694864">
    <property type="component" value="Chromosome 16"/>
</dbReference>